<evidence type="ECO:0000313" key="3">
    <source>
        <dbReference type="Proteomes" id="UP000324629"/>
    </source>
</evidence>
<reference evidence="2 3" key="1">
    <citation type="journal article" date="2019" name="Gigascience">
        <title>Whole-genome sequence of the oriental lung fluke Paragonimus westermani.</title>
        <authorList>
            <person name="Oey H."/>
            <person name="Zakrzewski M."/>
            <person name="Narain K."/>
            <person name="Devi K.R."/>
            <person name="Agatsuma T."/>
            <person name="Nawaratna S."/>
            <person name="Gobert G.N."/>
            <person name="Jones M.K."/>
            <person name="Ragan M.A."/>
            <person name="McManus D.P."/>
            <person name="Krause L."/>
        </authorList>
    </citation>
    <scope>NUCLEOTIDE SEQUENCE [LARGE SCALE GENOMIC DNA]</scope>
    <source>
        <strain evidence="2 3">IND2009</strain>
    </source>
</reference>
<dbReference type="PANTHER" id="PTHR37984">
    <property type="entry name" value="PROTEIN CBG26694"/>
    <property type="match status" value="1"/>
</dbReference>
<dbReference type="Pfam" id="PF00078">
    <property type="entry name" value="RVT_1"/>
    <property type="match status" value="1"/>
</dbReference>
<evidence type="ECO:0000313" key="2">
    <source>
        <dbReference type="EMBL" id="KAA3673507.1"/>
    </source>
</evidence>
<sequence length="213" mass="24111">MALRSSVSVQKSYMQQMWEKRSQRNMLSRTSATIPTSKKLSQAPEVLPQQHLKLMTNPDAMPEDLFTKLNGGQCFAKVDLADVYLQIPVEEKSRELLTINTHRGLFQYTRLPFGIDTAPAIFQQIMDTMLSDLPGCVACLDDIIIIGCDAADLVQKLDMLSKIKEYGFRLRKEKCIFMLHSVKYLGFVIDKHGRHPDPASVEAIKAMPPPKRT</sequence>
<dbReference type="SUPFAM" id="SSF56672">
    <property type="entry name" value="DNA/RNA polymerases"/>
    <property type="match status" value="1"/>
</dbReference>
<keyword evidence="3" id="KW-1185">Reference proteome</keyword>
<dbReference type="Proteomes" id="UP000324629">
    <property type="component" value="Unassembled WGS sequence"/>
</dbReference>
<proteinExistence type="predicted"/>
<dbReference type="PROSITE" id="PS50878">
    <property type="entry name" value="RT_POL"/>
    <property type="match status" value="1"/>
</dbReference>
<evidence type="ECO:0000259" key="1">
    <source>
        <dbReference type="PROSITE" id="PS50878"/>
    </source>
</evidence>
<dbReference type="InterPro" id="IPR000477">
    <property type="entry name" value="RT_dom"/>
</dbReference>
<organism evidence="2 3">
    <name type="scientific">Paragonimus westermani</name>
    <dbReference type="NCBI Taxonomy" id="34504"/>
    <lineage>
        <taxon>Eukaryota</taxon>
        <taxon>Metazoa</taxon>
        <taxon>Spiralia</taxon>
        <taxon>Lophotrochozoa</taxon>
        <taxon>Platyhelminthes</taxon>
        <taxon>Trematoda</taxon>
        <taxon>Digenea</taxon>
        <taxon>Plagiorchiida</taxon>
        <taxon>Troglotremata</taxon>
        <taxon>Troglotrematidae</taxon>
        <taxon>Paragonimus</taxon>
    </lineage>
</organism>
<dbReference type="InterPro" id="IPR043502">
    <property type="entry name" value="DNA/RNA_pol_sf"/>
</dbReference>
<accession>A0A5J4NDB8</accession>
<dbReference type="PANTHER" id="PTHR37984:SF5">
    <property type="entry name" value="PROTEIN NYNRIN-LIKE"/>
    <property type="match status" value="1"/>
</dbReference>
<comment type="caution">
    <text evidence="2">The sequence shown here is derived from an EMBL/GenBank/DDBJ whole genome shotgun (WGS) entry which is preliminary data.</text>
</comment>
<gene>
    <name evidence="2" type="ORF">DEA37_0009687</name>
</gene>
<protein>
    <recommendedName>
        <fullName evidence="1">Reverse transcriptase domain-containing protein</fullName>
    </recommendedName>
</protein>
<dbReference type="Gene3D" id="3.30.70.270">
    <property type="match status" value="1"/>
</dbReference>
<dbReference type="EMBL" id="QNGE01003874">
    <property type="protein sequence ID" value="KAA3673507.1"/>
    <property type="molecule type" value="Genomic_DNA"/>
</dbReference>
<dbReference type="InterPro" id="IPR043128">
    <property type="entry name" value="Rev_trsase/Diguanyl_cyclase"/>
</dbReference>
<dbReference type="CDD" id="cd01647">
    <property type="entry name" value="RT_LTR"/>
    <property type="match status" value="1"/>
</dbReference>
<dbReference type="InterPro" id="IPR050951">
    <property type="entry name" value="Retrovirus_Pol_polyprotein"/>
</dbReference>
<dbReference type="AlphaFoldDB" id="A0A5J4NDB8"/>
<feature type="domain" description="Reverse transcriptase" evidence="1">
    <location>
        <begin position="1"/>
        <end position="189"/>
    </location>
</feature>
<name>A0A5J4NDB8_9TREM</name>